<keyword evidence="4 5" id="KW-0472">Membrane</keyword>
<evidence type="ECO:0000256" key="1">
    <source>
        <dbReference type="ARBA" id="ARBA00004141"/>
    </source>
</evidence>
<feature type="transmembrane region" description="Helical" evidence="5">
    <location>
        <begin position="44"/>
        <end position="65"/>
    </location>
</feature>
<proteinExistence type="predicted"/>
<organism evidence="6 7">
    <name type="scientific">Fibrella aquatilis</name>
    <dbReference type="NCBI Taxonomy" id="2817059"/>
    <lineage>
        <taxon>Bacteria</taxon>
        <taxon>Pseudomonadati</taxon>
        <taxon>Bacteroidota</taxon>
        <taxon>Cytophagia</taxon>
        <taxon>Cytophagales</taxon>
        <taxon>Spirosomataceae</taxon>
        <taxon>Fibrella</taxon>
    </lineage>
</organism>
<evidence type="ECO:0000256" key="2">
    <source>
        <dbReference type="ARBA" id="ARBA00022692"/>
    </source>
</evidence>
<keyword evidence="7" id="KW-1185">Reference proteome</keyword>
<accession>A0A939G9H2</accession>
<dbReference type="EMBL" id="JAFMYU010000011">
    <property type="protein sequence ID" value="MBO0932283.1"/>
    <property type="molecule type" value="Genomic_DNA"/>
</dbReference>
<feature type="transmembrane region" description="Helical" evidence="5">
    <location>
        <begin position="72"/>
        <end position="90"/>
    </location>
</feature>
<evidence type="ECO:0000256" key="5">
    <source>
        <dbReference type="SAM" id="Phobius"/>
    </source>
</evidence>
<dbReference type="GO" id="GO:0016020">
    <property type="term" value="C:membrane"/>
    <property type="evidence" value="ECO:0007669"/>
    <property type="project" value="UniProtKB-SubCell"/>
</dbReference>
<evidence type="ECO:0000313" key="7">
    <source>
        <dbReference type="Proteomes" id="UP000664795"/>
    </source>
</evidence>
<dbReference type="Pfam" id="PF13564">
    <property type="entry name" value="DoxX_2"/>
    <property type="match status" value="1"/>
</dbReference>
<dbReference type="Proteomes" id="UP000664795">
    <property type="component" value="Unassembled WGS sequence"/>
</dbReference>
<keyword evidence="2 5" id="KW-0812">Transmembrane</keyword>
<feature type="transmembrane region" description="Helical" evidence="5">
    <location>
        <begin position="7"/>
        <end position="24"/>
    </location>
</feature>
<evidence type="ECO:0000256" key="4">
    <source>
        <dbReference type="ARBA" id="ARBA00023136"/>
    </source>
</evidence>
<protein>
    <submittedName>
        <fullName evidence="6">DoxX family protein</fullName>
    </submittedName>
</protein>
<dbReference type="InterPro" id="IPR016944">
    <property type="entry name" value="UCP030066"/>
</dbReference>
<dbReference type="AlphaFoldDB" id="A0A939G9H2"/>
<sequence length="138" mass="15149">MKKTNIIYWIATGLFAFFMFGSAIPDILVMPDAVQGFKDIGMPAYLIPLVGWAKLFGVIGILLPGYPRLREWAYAGLIIDVLGAIYSIAMSGKPPVMWAPIFIIPLVGFISYAYAHKRAQAQSTNRSVVRPETAVAGR</sequence>
<name>A0A939G9H2_9BACT</name>
<feature type="transmembrane region" description="Helical" evidence="5">
    <location>
        <begin position="96"/>
        <end position="115"/>
    </location>
</feature>
<gene>
    <name evidence="6" type="ORF">J2I48_14820</name>
</gene>
<comment type="caution">
    <text evidence="6">The sequence shown here is derived from an EMBL/GenBank/DDBJ whole genome shotgun (WGS) entry which is preliminary data.</text>
</comment>
<evidence type="ECO:0000313" key="6">
    <source>
        <dbReference type="EMBL" id="MBO0932283.1"/>
    </source>
</evidence>
<comment type="subcellular location">
    <subcellularLocation>
        <location evidence="1">Membrane</location>
        <topology evidence="1">Multi-pass membrane protein</topology>
    </subcellularLocation>
</comment>
<keyword evidence="3 5" id="KW-1133">Transmembrane helix</keyword>
<dbReference type="RefSeq" id="WP_207336249.1">
    <property type="nucleotide sequence ID" value="NZ_JAFMYU010000011.1"/>
</dbReference>
<reference evidence="6 7" key="1">
    <citation type="submission" date="2021-03" db="EMBL/GenBank/DDBJ databases">
        <title>Fibrella sp. HMF5036 genome sequencing and assembly.</title>
        <authorList>
            <person name="Kang H."/>
            <person name="Kim H."/>
            <person name="Bae S."/>
            <person name="Joh K."/>
        </authorList>
    </citation>
    <scope>NUCLEOTIDE SEQUENCE [LARGE SCALE GENOMIC DNA]</scope>
    <source>
        <strain evidence="6 7">HMF5036</strain>
    </source>
</reference>
<dbReference type="InterPro" id="IPR032808">
    <property type="entry name" value="DoxX"/>
</dbReference>
<dbReference type="PIRSF" id="PIRSF030066">
    <property type="entry name" value="UCP030066"/>
    <property type="match status" value="1"/>
</dbReference>
<evidence type="ECO:0000256" key="3">
    <source>
        <dbReference type="ARBA" id="ARBA00022989"/>
    </source>
</evidence>